<dbReference type="Proteomes" id="UP000828251">
    <property type="component" value="Unassembled WGS sequence"/>
</dbReference>
<keyword evidence="3" id="KW-1185">Reference proteome</keyword>
<feature type="compositionally biased region" description="Acidic residues" evidence="1">
    <location>
        <begin position="8"/>
        <end position="30"/>
    </location>
</feature>
<protein>
    <submittedName>
        <fullName evidence="2">Uncharacterized protein</fullName>
    </submittedName>
</protein>
<dbReference type="EMBL" id="JAIQCV010000011">
    <property type="protein sequence ID" value="KAH1046391.1"/>
    <property type="molecule type" value="Genomic_DNA"/>
</dbReference>
<feature type="region of interest" description="Disordered" evidence="1">
    <location>
        <begin position="1"/>
        <end position="30"/>
    </location>
</feature>
<dbReference type="AlphaFoldDB" id="A0A9D3UJN9"/>
<comment type="caution">
    <text evidence="2">The sequence shown here is derived from an EMBL/GenBank/DDBJ whole genome shotgun (WGS) entry which is preliminary data.</text>
</comment>
<feature type="compositionally biased region" description="Low complexity" evidence="1">
    <location>
        <begin position="60"/>
        <end position="75"/>
    </location>
</feature>
<evidence type="ECO:0000313" key="2">
    <source>
        <dbReference type="EMBL" id="KAH1046391.1"/>
    </source>
</evidence>
<evidence type="ECO:0000313" key="3">
    <source>
        <dbReference type="Proteomes" id="UP000828251"/>
    </source>
</evidence>
<sequence>MQSHAVEDENDEEENENKEEKVDDMEHDFLDDYGYEETFQPKRALNIGSVIRSPTRQAHSSGEGSSSQSHVSGKGKALIEGNPT</sequence>
<reference evidence="2 3" key="1">
    <citation type="journal article" date="2021" name="Plant Biotechnol. J.">
        <title>Multi-omics assisted identification of the key and species-specific regulatory components of drought-tolerant mechanisms in Gossypium stocksii.</title>
        <authorList>
            <person name="Yu D."/>
            <person name="Ke L."/>
            <person name="Zhang D."/>
            <person name="Wu Y."/>
            <person name="Sun Y."/>
            <person name="Mei J."/>
            <person name="Sun J."/>
            <person name="Sun Y."/>
        </authorList>
    </citation>
    <scope>NUCLEOTIDE SEQUENCE [LARGE SCALE GENOMIC DNA]</scope>
    <source>
        <strain evidence="3">cv. E1</strain>
        <tissue evidence="2">Leaf</tissue>
    </source>
</reference>
<proteinExistence type="predicted"/>
<feature type="region of interest" description="Disordered" evidence="1">
    <location>
        <begin position="43"/>
        <end position="84"/>
    </location>
</feature>
<accession>A0A9D3UJN9</accession>
<name>A0A9D3UJN9_9ROSI</name>
<evidence type="ECO:0000256" key="1">
    <source>
        <dbReference type="SAM" id="MobiDB-lite"/>
    </source>
</evidence>
<organism evidence="2 3">
    <name type="scientific">Gossypium stocksii</name>
    <dbReference type="NCBI Taxonomy" id="47602"/>
    <lineage>
        <taxon>Eukaryota</taxon>
        <taxon>Viridiplantae</taxon>
        <taxon>Streptophyta</taxon>
        <taxon>Embryophyta</taxon>
        <taxon>Tracheophyta</taxon>
        <taxon>Spermatophyta</taxon>
        <taxon>Magnoliopsida</taxon>
        <taxon>eudicotyledons</taxon>
        <taxon>Gunneridae</taxon>
        <taxon>Pentapetalae</taxon>
        <taxon>rosids</taxon>
        <taxon>malvids</taxon>
        <taxon>Malvales</taxon>
        <taxon>Malvaceae</taxon>
        <taxon>Malvoideae</taxon>
        <taxon>Gossypium</taxon>
    </lineage>
</organism>
<gene>
    <name evidence="2" type="ORF">J1N35_037175</name>
</gene>